<gene>
    <name evidence="2" type="ORF">ACFSR2_14290</name>
</gene>
<evidence type="ECO:0000313" key="2">
    <source>
        <dbReference type="EMBL" id="MFD2522065.1"/>
    </source>
</evidence>
<dbReference type="Pfam" id="PF01609">
    <property type="entry name" value="DDE_Tnp_1"/>
    <property type="match status" value="1"/>
</dbReference>
<feature type="domain" description="Transposase IS4-like" evidence="1">
    <location>
        <begin position="64"/>
        <end position="274"/>
    </location>
</feature>
<evidence type="ECO:0000313" key="3">
    <source>
        <dbReference type="Proteomes" id="UP001597510"/>
    </source>
</evidence>
<dbReference type="InterPro" id="IPR002559">
    <property type="entry name" value="Transposase_11"/>
</dbReference>
<organism evidence="2 3">
    <name type="scientific">Emticicia soli</name>
    <dbReference type="NCBI Taxonomy" id="2027878"/>
    <lineage>
        <taxon>Bacteria</taxon>
        <taxon>Pseudomonadati</taxon>
        <taxon>Bacteroidota</taxon>
        <taxon>Cytophagia</taxon>
        <taxon>Cytophagales</taxon>
        <taxon>Leadbetterellaceae</taxon>
        <taxon>Emticicia</taxon>
    </lineage>
</organism>
<dbReference type="InterPro" id="IPR012337">
    <property type="entry name" value="RNaseH-like_sf"/>
</dbReference>
<sequence length="312" mass="36556">MANHLDNVSHDSICDFLKRERFTPRQMWELSKPYVWEQDDSESYLICDDSVQDKRYSRFIELVKKQYSGNEHGTVKGIGLVNLIHSSGKDGDFYPIDYRIYAPETDGKTKNDHFQEMFLRTIADKNLKARTILFDSWYASVDNLKLIHRSSWTFFTTLKSNRTVSINKEQGYIHLDTIVWSEKQLQIGIEVKLKEVPFLVKLFKIVSTDGHIDWVITNSSDFNLWADDVKESNAVRWQVEEFHRAYKQLTGSEKCQCRAARSQRNHLACCYHAWLSLKIKAKELNQSLYQVRNGLFADFLKLQLRKPKISAL</sequence>
<protein>
    <submittedName>
        <fullName evidence="2">Transposase</fullName>
    </submittedName>
</protein>
<dbReference type="SUPFAM" id="SSF53098">
    <property type="entry name" value="Ribonuclease H-like"/>
    <property type="match status" value="1"/>
</dbReference>
<proteinExistence type="predicted"/>
<keyword evidence="3" id="KW-1185">Reference proteome</keyword>
<reference evidence="3" key="1">
    <citation type="journal article" date="2019" name="Int. J. Syst. Evol. Microbiol.">
        <title>The Global Catalogue of Microorganisms (GCM) 10K type strain sequencing project: providing services to taxonomists for standard genome sequencing and annotation.</title>
        <authorList>
            <consortium name="The Broad Institute Genomics Platform"/>
            <consortium name="The Broad Institute Genome Sequencing Center for Infectious Disease"/>
            <person name="Wu L."/>
            <person name="Ma J."/>
        </authorList>
    </citation>
    <scope>NUCLEOTIDE SEQUENCE [LARGE SCALE GENOMIC DNA]</scope>
    <source>
        <strain evidence="3">KCTC 52344</strain>
    </source>
</reference>
<evidence type="ECO:0000259" key="1">
    <source>
        <dbReference type="Pfam" id="PF01609"/>
    </source>
</evidence>
<accession>A0ABW5JBE9</accession>
<comment type="caution">
    <text evidence="2">The sequence shown here is derived from an EMBL/GenBank/DDBJ whole genome shotgun (WGS) entry which is preliminary data.</text>
</comment>
<name>A0ABW5JBE9_9BACT</name>
<dbReference type="EMBL" id="JBHULC010000012">
    <property type="protein sequence ID" value="MFD2522065.1"/>
    <property type="molecule type" value="Genomic_DNA"/>
</dbReference>
<dbReference type="Proteomes" id="UP001597510">
    <property type="component" value="Unassembled WGS sequence"/>
</dbReference>
<dbReference type="RefSeq" id="WP_340239791.1">
    <property type="nucleotide sequence ID" value="NZ_JBHULC010000012.1"/>
</dbReference>